<dbReference type="SUPFAM" id="SSF56935">
    <property type="entry name" value="Porins"/>
    <property type="match status" value="1"/>
</dbReference>
<dbReference type="OrthoDB" id="1070463at2"/>
<dbReference type="Proteomes" id="UP000184109">
    <property type="component" value="Unassembled WGS sequence"/>
</dbReference>
<feature type="region of interest" description="Disordered" evidence="1">
    <location>
        <begin position="25"/>
        <end position="60"/>
    </location>
</feature>
<dbReference type="AlphaFoldDB" id="A0A1M5WFX4"/>
<accession>A0A1M5WFX4</accession>
<proteinExistence type="predicted"/>
<evidence type="ECO:0008006" key="5">
    <source>
        <dbReference type="Google" id="ProtNLM"/>
    </source>
</evidence>
<evidence type="ECO:0000313" key="4">
    <source>
        <dbReference type="Proteomes" id="UP000184109"/>
    </source>
</evidence>
<gene>
    <name evidence="3" type="ORF">SAMN05444281_2391</name>
</gene>
<evidence type="ECO:0000313" key="3">
    <source>
        <dbReference type="EMBL" id="SHH86350.1"/>
    </source>
</evidence>
<dbReference type="STRING" id="1195760.SAMN05444281_2391"/>
<organism evidence="3 4">
    <name type="scientific">Wenyingzhuangia marina</name>
    <dbReference type="NCBI Taxonomy" id="1195760"/>
    <lineage>
        <taxon>Bacteria</taxon>
        <taxon>Pseudomonadati</taxon>
        <taxon>Bacteroidota</taxon>
        <taxon>Flavobacteriia</taxon>
        <taxon>Flavobacteriales</taxon>
        <taxon>Flavobacteriaceae</taxon>
        <taxon>Wenyingzhuangia</taxon>
    </lineage>
</organism>
<reference evidence="4" key="1">
    <citation type="submission" date="2016-11" db="EMBL/GenBank/DDBJ databases">
        <authorList>
            <person name="Varghese N."/>
            <person name="Submissions S."/>
        </authorList>
    </citation>
    <scope>NUCLEOTIDE SEQUENCE [LARGE SCALE GENOMIC DNA]</scope>
    <source>
        <strain evidence="4">DSM 100572</strain>
    </source>
</reference>
<dbReference type="RefSeq" id="WP_073121857.1">
    <property type="nucleotide sequence ID" value="NZ_BMEN01000006.1"/>
</dbReference>
<evidence type="ECO:0000256" key="1">
    <source>
        <dbReference type="SAM" id="MobiDB-lite"/>
    </source>
</evidence>
<keyword evidence="2" id="KW-0732">Signal</keyword>
<name>A0A1M5WFX4_9FLAO</name>
<protein>
    <recommendedName>
        <fullName evidence="5">Alginate export</fullName>
    </recommendedName>
</protein>
<feature type="signal peptide" evidence="2">
    <location>
        <begin position="1"/>
        <end position="20"/>
    </location>
</feature>
<sequence>MKFTKSLLIAAFAFSSVANAQEEKPSFSLTGEFRPRTELGGSGGPFTASPATPGGSTAPVGSESFIKTSVRAALNATYKNDSYTLYLGVQEVFFYGDRTQISATGNGNLRFQEAWANINLFEGGSLKVGRQPLSYDDQRILGGLGWAQQARTHDAAVFKYSNDGYNLDLGGSLNTYAGTIYPSATLFSYRDMGFLRINKTYGSLNISLLGLVTTHQAGTENKSTIKTAGAHLDYKTGAFTASANAYLQNGNRNVGGADVTIDGAYLASLDLGYKLDKVTFGLGYETISGKTDDSAAFFPLYGTNHKFNGLMDRFYVGNHGNAGGLNDLNASVSSKIAGAAVSLKYHNFSEVEDLDGTGSELGSELDLVVAKGFKGFKLVGGYSQFFEPDSIVGAKDTQNWAWLMLIIKPKFL</sequence>
<feature type="chain" id="PRO_5009914674" description="Alginate export" evidence="2">
    <location>
        <begin position="21"/>
        <end position="412"/>
    </location>
</feature>
<dbReference type="EMBL" id="FQXQ01000005">
    <property type="protein sequence ID" value="SHH86350.1"/>
    <property type="molecule type" value="Genomic_DNA"/>
</dbReference>
<keyword evidence="4" id="KW-1185">Reference proteome</keyword>
<evidence type="ECO:0000256" key="2">
    <source>
        <dbReference type="SAM" id="SignalP"/>
    </source>
</evidence>